<dbReference type="InterPro" id="IPR036097">
    <property type="entry name" value="HisK_dim/P_sf"/>
</dbReference>
<dbReference type="InterPro" id="IPR003660">
    <property type="entry name" value="HAMP_dom"/>
</dbReference>
<evidence type="ECO:0000256" key="1">
    <source>
        <dbReference type="ARBA" id="ARBA00000085"/>
    </source>
</evidence>
<keyword evidence="9" id="KW-0418">Kinase</keyword>
<dbReference type="Gene3D" id="6.10.340.10">
    <property type="match status" value="1"/>
</dbReference>
<feature type="domain" description="Histidine kinase" evidence="16">
    <location>
        <begin position="276"/>
        <end position="492"/>
    </location>
</feature>
<evidence type="ECO:0000256" key="5">
    <source>
        <dbReference type="ARBA" id="ARBA00022553"/>
    </source>
</evidence>
<dbReference type="SUPFAM" id="SSF158472">
    <property type="entry name" value="HAMP domain-like"/>
    <property type="match status" value="1"/>
</dbReference>
<keyword evidence="11 15" id="KW-1133">Transmembrane helix</keyword>
<evidence type="ECO:0000256" key="9">
    <source>
        <dbReference type="ARBA" id="ARBA00022777"/>
    </source>
</evidence>
<evidence type="ECO:0000256" key="10">
    <source>
        <dbReference type="ARBA" id="ARBA00022840"/>
    </source>
</evidence>
<comment type="catalytic activity">
    <reaction evidence="1">
        <text>ATP + protein L-histidine = ADP + protein N-phospho-L-histidine.</text>
        <dbReference type="EC" id="2.7.13.3"/>
    </reaction>
</comment>
<dbReference type="GO" id="GO:0005886">
    <property type="term" value="C:plasma membrane"/>
    <property type="evidence" value="ECO:0007669"/>
    <property type="project" value="UniProtKB-SubCell"/>
</dbReference>
<dbReference type="Gene3D" id="1.10.287.130">
    <property type="match status" value="1"/>
</dbReference>
<dbReference type="AlphaFoldDB" id="A0A9D1D8T2"/>
<evidence type="ECO:0000256" key="3">
    <source>
        <dbReference type="ARBA" id="ARBA00012438"/>
    </source>
</evidence>
<dbReference type="SMART" id="SM00387">
    <property type="entry name" value="HATPase_c"/>
    <property type="match status" value="1"/>
</dbReference>
<dbReference type="InterPro" id="IPR003594">
    <property type="entry name" value="HATPase_dom"/>
</dbReference>
<dbReference type="PANTHER" id="PTHR45528">
    <property type="entry name" value="SENSOR HISTIDINE KINASE CPXA"/>
    <property type="match status" value="1"/>
</dbReference>
<keyword evidence="8" id="KW-0547">Nucleotide-binding</keyword>
<dbReference type="CDD" id="cd06225">
    <property type="entry name" value="HAMP"/>
    <property type="match status" value="1"/>
</dbReference>
<keyword evidence="5" id="KW-0597">Phosphoprotein</keyword>
<keyword evidence="12" id="KW-0902">Two-component regulatory system</keyword>
<dbReference type="GO" id="GO:0000155">
    <property type="term" value="F:phosphorelay sensor kinase activity"/>
    <property type="evidence" value="ECO:0007669"/>
    <property type="project" value="InterPro"/>
</dbReference>
<dbReference type="SMART" id="SM00304">
    <property type="entry name" value="HAMP"/>
    <property type="match status" value="1"/>
</dbReference>
<proteinExistence type="predicted"/>
<keyword evidence="13 15" id="KW-0472">Membrane</keyword>
<dbReference type="InterPro" id="IPR003661">
    <property type="entry name" value="HisK_dim/P_dom"/>
</dbReference>
<feature type="transmembrane region" description="Helical" evidence="15">
    <location>
        <begin position="174"/>
        <end position="193"/>
    </location>
</feature>
<evidence type="ECO:0000256" key="2">
    <source>
        <dbReference type="ARBA" id="ARBA00004651"/>
    </source>
</evidence>
<dbReference type="Pfam" id="PF00512">
    <property type="entry name" value="HisKA"/>
    <property type="match status" value="1"/>
</dbReference>
<evidence type="ECO:0000256" key="8">
    <source>
        <dbReference type="ARBA" id="ARBA00022741"/>
    </source>
</evidence>
<dbReference type="SUPFAM" id="SSF47384">
    <property type="entry name" value="Homodimeric domain of signal transducing histidine kinase"/>
    <property type="match status" value="1"/>
</dbReference>
<dbReference type="EMBL" id="DVGK01000052">
    <property type="protein sequence ID" value="HIR13156.1"/>
    <property type="molecule type" value="Genomic_DNA"/>
</dbReference>
<keyword evidence="4" id="KW-1003">Cell membrane</keyword>
<evidence type="ECO:0000256" key="7">
    <source>
        <dbReference type="ARBA" id="ARBA00022692"/>
    </source>
</evidence>
<reference evidence="18" key="2">
    <citation type="journal article" date="2021" name="PeerJ">
        <title>Extensive microbial diversity within the chicken gut microbiome revealed by metagenomics and culture.</title>
        <authorList>
            <person name="Gilroy R."/>
            <person name="Ravi A."/>
            <person name="Getino M."/>
            <person name="Pursley I."/>
            <person name="Horton D.L."/>
            <person name="Alikhan N.F."/>
            <person name="Baker D."/>
            <person name="Gharbi K."/>
            <person name="Hall N."/>
            <person name="Watson M."/>
            <person name="Adriaenssens E.M."/>
            <person name="Foster-Nyarko E."/>
            <person name="Jarju S."/>
            <person name="Secka A."/>
            <person name="Antonio M."/>
            <person name="Oren A."/>
            <person name="Chaudhuri R.R."/>
            <person name="La Ragione R."/>
            <person name="Hildebrand F."/>
            <person name="Pallen M.J."/>
        </authorList>
    </citation>
    <scope>NUCLEOTIDE SEQUENCE</scope>
    <source>
        <strain evidence="18">ChiSjej4B22-8148</strain>
    </source>
</reference>
<evidence type="ECO:0000256" key="14">
    <source>
        <dbReference type="SAM" id="Coils"/>
    </source>
</evidence>
<feature type="transmembrane region" description="Helical" evidence="15">
    <location>
        <begin position="12"/>
        <end position="32"/>
    </location>
</feature>
<dbReference type="CDD" id="cd00082">
    <property type="entry name" value="HisKA"/>
    <property type="match status" value="1"/>
</dbReference>
<evidence type="ECO:0000256" key="11">
    <source>
        <dbReference type="ARBA" id="ARBA00022989"/>
    </source>
</evidence>
<name>A0A9D1D8T2_9FIRM</name>
<dbReference type="Pfam" id="PF00672">
    <property type="entry name" value="HAMP"/>
    <property type="match status" value="1"/>
</dbReference>
<comment type="caution">
    <text evidence="18">The sequence shown here is derived from an EMBL/GenBank/DDBJ whole genome shotgun (WGS) entry which is preliminary data.</text>
</comment>
<dbReference type="Proteomes" id="UP000886757">
    <property type="component" value="Unassembled WGS sequence"/>
</dbReference>
<evidence type="ECO:0000313" key="18">
    <source>
        <dbReference type="EMBL" id="HIR13156.1"/>
    </source>
</evidence>
<evidence type="ECO:0000256" key="13">
    <source>
        <dbReference type="ARBA" id="ARBA00023136"/>
    </source>
</evidence>
<organism evidence="18 19">
    <name type="scientific">Candidatus Choladousia intestinavium</name>
    <dbReference type="NCBI Taxonomy" id="2840727"/>
    <lineage>
        <taxon>Bacteria</taxon>
        <taxon>Bacillati</taxon>
        <taxon>Bacillota</taxon>
        <taxon>Clostridia</taxon>
        <taxon>Lachnospirales</taxon>
        <taxon>Lachnospiraceae</taxon>
        <taxon>Lachnospiraceae incertae sedis</taxon>
        <taxon>Candidatus Choladousia</taxon>
    </lineage>
</organism>
<dbReference type="Pfam" id="PF02518">
    <property type="entry name" value="HATPase_c"/>
    <property type="match status" value="1"/>
</dbReference>
<sequence length="501" mass="57378">MNLSIRKQLTIIFIGLVAGMFLLNYLINTFFLEDYYYLNKRKALVQAYDLLNGNISEDATITDETKSALDDICDQNNISFVVTDGGFEALIYRVTGAAEYRKLLQGRVNGYVISLDMDATVLEKTDQYTIQKKYDQEMGTDYLESWGTMDGGYYFLMRIPAESIRDSVRISNDFIKYICIVGILLTAVIVWFVSKRITRPLNELTELSKRMADLDFGVRYTGGGSNEVGQLGEHFNRMSENLEKAYSQLMTANNELQRDIEKKTQMEERRQEFLSNVSHELKTPIALIQGYAEGLKECINDDAESREFYCDVIMDEASRMNNLVRKLLTLNELEAGDEQVVMERFDIVPLIRNKIQSVTLLAQQQQAEVLYWGPETAPVWGDEFKTEEVITNYLSNALNHVEGERKIEIRVKENDTKVRISVFNTGKKIPEKELGLIWGKFYKVDKARTREYGGSGVGLSIVKAIMDSFHQQYGVKNYENGVAFWFELESGSQPCHEENEG</sequence>
<evidence type="ECO:0000259" key="16">
    <source>
        <dbReference type="PROSITE" id="PS50109"/>
    </source>
</evidence>
<dbReference type="Gene3D" id="3.30.565.10">
    <property type="entry name" value="Histidine kinase-like ATPase, C-terminal domain"/>
    <property type="match status" value="1"/>
</dbReference>
<dbReference type="SMART" id="SM00388">
    <property type="entry name" value="HisKA"/>
    <property type="match status" value="1"/>
</dbReference>
<evidence type="ECO:0000256" key="4">
    <source>
        <dbReference type="ARBA" id="ARBA00022475"/>
    </source>
</evidence>
<evidence type="ECO:0000313" key="19">
    <source>
        <dbReference type="Proteomes" id="UP000886757"/>
    </source>
</evidence>
<dbReference type="InterPro" id="IPR036890">
    <property type="entry name" value="HATPase_C_sf"/>
</dbReference>
<keyword evidence="6" id="KW-0808">Transferase</keyword>
<gene>
    <name evidence="18" type="ORF">IAB31_04450</name>
</gene>
<evidence type="ECO:0000256" key="15">
    <source>
        <dbReference type="SAM" id="Phobius"/>
    </source>
</evidence>
<dbReference type="SUPFAM" id="SSF55874">
    <property type="entry name" value="ATPase domain of HSP90 chaperone/DNA topoisomerase II/histidine kinase"/>
    <property type="match status" value="1"/>
</dbReference>
<keyword evidence="14" id="KW-0175">Coiled coil</keyword>
<protein>
    <recommendedName>
        <fullName evidence="3">histidine kinase</fullName>
        <ecNumber evidence="3">2.7.13.3</ecNumber>
    </recommendedName>
</protein>
<evidence type="ECO:0000256" key="6">
    <source>
        <dbReference type="ARBA" id="ARBA00022679"/>
    </source>
</evidence>
<evidence type="ECO:0000256" key="12">
    <source>
        <dbReference type="ARBA" id="ARBA00023012"/>
    </source>
</evidence>
<keyword evidence="7 15" id="KW-0812">Transmembrane</keyword>
<comment type="subcellular location">
    <subcellularLocation>
        <location evidence="2">Cell membrane</location>
        <topology evidence="2">Multi-pass membrane protein</topology>
    </subcellularLocation>
</comment>
<dbReference type="EC" id="2.7.13.3" evidence="3"/>
<dbReference type="GO" id="GO:0005524">
    <property type="term" value="F:ATP binding"/>
    <property type="evidence" value="ECO:0007669"/>
    <property type="project" value="UniProtKB-KW"/>
</dbReference>
<feature type="domain" description="HAMP" evidence="17">
    <location>
        <begin position="195"/>
        <end position="247"/>
    </location>
</feature>
<dbReference type="InterPro" id="IPR005467">
    <property type="entry name" value="His_kinase_dom"/>
</dbReference>
<dbReference type="InterPro" id="IPR050398">
    <property type="entry name" value="HssS/ArlS-like"/>
</dbReference>
<evidence type="ECO:0000259" key="17">
    <source>
        <dbReference type="PROSITE" id="PS50885"/>
    </source>
</evidence>
<reference evidence="18" key="1">
    <citation type="submission" date="2020-10" db="EMBL/GenBank/DDBJ databases">
        <authorList>
            <person name="Gilroy R."/>
        </authorList>
    </citation>
    <scope>NUCLEOTIDE SEQUENCE</scope>
    <source>
        <strain evidence="18">ChiSjej4B22-8148</strain>
    </source>
</reference>
<dbReference type="FunFam" id="1.10.287.130:FF:000001">
    <property type="entry name" value="Two-component sensor histidine kinase"/>
    <property type="match status" value="1"/>
</dbReference>
<feature type="coiled-coil region" evidence="14">
    <location>
        <begin position="235"/>
        <end position="269"/>
    </location>
</feature>
<accession>A0A9D1D8T2</accession>
<dbReference type="PROSITE" id="PS50109">
    <property type="entry name" value="HIS_KIN"/>
    <property type="match status" value="1"/>
</dbReference>
<dbReference type="PANTHER" id="PTHR45528:SF1">
    <property type="entry name" value="SENSOR HISTIDINE KINASE CPXA"/>
    <property type="match status" value="1"/>
</dbReference>
<dbReference type="PROSITE" id="PS50885">
    <property type="entry name" value="HAMP"/>
    <property type="match status" value="1"/>
</dbReference>
<keyword evidence="10" id="KW-0067">ATP-binding</keyword>